<evidence type="ECO:0000313" key="1">
    <source>
        <dbReference type="EMBL" id="KAI7984686.1"/>
    </source>
</evidence>
<sequence>MTAPSIVRFGDDIARPRGNLIRTTRFPTNTFMVRISRIGGCIIDSGTPLTHIDQNANGINAYARVIRAFENYFSNLNLSRLANGHDNMELCYEYRQNFRQYASMTFNFVGADFDVDPNYVYYFNNARGYFCVALLPGNGTTTLGAYQQQNMRLIFNANIGSLQFVSDNCSVDHL</sequence>
<comment type="caution">
    <text evidence="1">The sequence shown here is derived from an EMBL/GenBank/DDBJ whole genome shotgun (WGS) entry which is preliminary data.</text>
</comment>
<name>A0ACC0F7H8_9ERIC</name>
<evidence type="ECO:0000313" key="2">
    <source>
        <dbReference type="Proteomes" id="UP001060215"/>
    </source>
</evidence>
<protein>
    <submittedName>
        <fullName evidence="1">Aspartic proteinase nepenthesin-1</fullName>
    </submittedName>
</protein>
<accession>A0ACC0F7H8</accession>
<reference evidence="1 2" key="1">
    <citation type="journal article" date="2022" name="Plant J.">
        <title>Chromosome-level genome of Camellia lanceoleosa provides a valuable resource for understanding genome evolution and self-incompatibility.</title>
        <authorList>
            <person name="Gong W."/>
            <person name="Xiao S."/>
            <person name="Wang L."/>
            <person name="Liao Z."/>
            <person name="Chang Y."/>
            <person name="Mo W."/>
            <person name="Hu G."/>
            <person name="Li W."/>
            <person name="Zhao G."/>
            <person name="Zhu H."/>
            <person name="Hu X."/>
            <person name="Ji K."/>
            <person name="Xiang X."/>
            <person name="Song Q."/>
            <person name="Yuan D."/>
            <person name="Jin S."/>
            <person name="Zhang L."/>
        </authorList>
    </citation>
    <scope>NUCLEOTIDE SEQUENCE [LARGE SCALE GENOMIC DNA]</scope>
    <source>
        <strain evidence="1">SQ_2022a</strain>
    </source>
</reference>
<gene>
    <name evidence="1" type="ORF">LOK49_LG15G02462</name>
</gene>
<organism evidence="1 2">
    <name type="scientific">Camellia lanceoleosa</name>
    <dbReference type="NCBI Taxonomy" id="1840588"/>
    <lineage>
        <taxon>Eukaryota</taxon>
        <taxon>Viridiplantae</taxon>
        <taxon>Streptophyta</taxon>
        <taxon>Embryophyta</taxon>
        <taxon>Tracheophyta</taxon>
        <taxon>Spermatophyta</taxon>
        <taxon>Magnoliopsida</taxon>
        <taxon>eudicotyledons</taxon>
        <taxon>Gunneridae</taxon>
        <taxon>Pentapetalae</taxon>
        <taxon>asterids</taxon>
        <taxon>Ericales</taxon>
        <taxon>Theaceae</taxon>
        <taxon>Camellia</taxon>
    </lineage>
</organism>
<dbReference type="Proteomes" id="UP001060215">
    <property type="component" value="Chromosome 11"/>
</dbReference>
<proteinExistence type="predicted"/>
<dbReference type="EMBL" id="CM045768">
    <property type="protein sequence ID" value="KAI7984686.1"/>
    <property type="molecule type" value="Genomic_DNA"/>
</dbReference>
<keyword evidence="2" id="KW-1185">Reference proteome</keyword>